<evidence type="ECO:0000313" key="3">
    <source>
        <dbReference type="EMBL" id="RIA83550.1"/>
    </source>
</evidence>
<gene>
    <name evidence="3" type="ORF">C1645_860760</name>
</gene>
<dbReference type="GO" id="GO:0005634">
    <property type="term" value="C:nucleus"/>
    <property type="evidence" value="ECO:0007669"/>
    <property type="project" value="UniProtKB-UniRule"/>
</dbReference>
<dbReference type="Gene3D" id="1.10.30.10">
    <property type="entry name" value="High mobility group box domain"/>
    <property type="match status" value="1"/>
</dbReference>
<feature type="DNA-binding region" description="HMG box" evidence="1">
    <location>
        <begin position="13"/>
        <end position="78"/>
    </location>
</feature>
<evidence type="ECO:0000313" key="4">
    <source>
        <dbReference type="Proteomes" id="UP000265703"/>
    </source>
</evidence>
<feature type="domain" description="HMG box" evidence="2">
    <location>
        <begin position="13"/>
        <end position="78"/>
    </location>
</feature>
<dbReference type="Proteomes" id="UP000265703">
    <property type="component" value="Unassembled WGS sequence"/>
</dbReference>
<dbReference type="InterPro" id="IPR036910">
    <property type="entry name" value="HMG_box_dom_sf"/>
</dbReference>
<organism evidence="3 4">
    <name type="scientific">Glomus cerebriforme</name>
    <dbReference type="NCBI Taxonomy" id="658196"/>
    <lineage>
        <taxon>Eukaryota</taxon>
        <taxon>Fungi</taxon>
        <taxon>Fungi incertae sedis</taxon>
        <taxon>Mucoromycota</taxon>
        <taxon>Glomeromycotina</taxon>
        <taxon>Glomeromycetes</taxon>
        <taxon>Glomerales</taxon>
        <taxon>Glomeraceae</taxon>
        <taxon>Glomus</taxon>
    </lineage>
</organism>
<evidence type="ECO:0000259" key="2">
    <source>
        <dbReference type="PROSITE" id="PS50118"/>
    </source>
</evidence>
<evidence type="ECO:0000256" key="1">
    <source>
        <dbReference type="PROSITE-ProRule" id="PRU00267"/>
    </source>
</evidence>
<dbReference type="PROSITE" id="PS50118">
    <property type="entry name" value="HMG_BOX_2"/>
    <property type="match status" value="1"/>
</dbReference>
<dbReference type="Pfam" id="PF00505">
    <property type="entry name" value="HMG_box"/>
    <property type="match status" value="1"/>
</dbReference>
<proteinExistence type="predicted"/>
<dbReference type="OrthoDB" id="6247875at2759"/>
<protein>
    <recommendedName>
        <fullName evidence="2">HMG box domain-containing protein</fullName>
    </recommendedName>
</protein>
<accession>A0A397SB79</accession>
<reference evidence="3 4" key="1">
    <citation type="submission" date="2018-06" db="EMBL/GenBank/DDBJ databases">
        <title>Comparative genomics reveals the genomic features of Rhizophagus irregularis, R. cerebriforme, R. diaphanum and Gigaspora rosea, and their symbiotic lifestyle signature.</title>
        <authorList>
            <person name="Morin E."/>
            <person name="San Clemente H."/>
            <person name="Chen E.C.H."/>
            <person name="De La Providencia I."/>
            <person name="Hainaut M."/>
            <person name="Kuo A."/>
            <person name="Kohler A."/>
            <person name="Murat C."/>
            <person name="Tang N."/>
            <person name="Roy S."/>
            <person name="Loubradou J."/>
            <person name="Henrissat B."/>
            <person name="Grigoriev I.V."/>
            <person name="Corradi N."/>
            <person name="Roux C."/>
            <person name="Martin F.M."/>
        </authorList>
    </citation>
    <scope>NUCLEOTIDE SEQUENCE [LARGE SCALE GENOMIC DNA]</scope>
    <source>
        <strain evidence="3 4">DAOM 227022</strain>
    </source>
</reference>
<keyword evidence="1" id="KW-0539">Nucleus</keyword>
<keyword evidence="4" id="KW-1185">Reference proteome</keyword>
<dbReference type="EMBL" id="QKYT01000562">
    <property type="protein sequence ID" value="RIA83550.1"/>
    <property type="molecule type" value="Genomic_DNA"/>
</dbReference>
<dbReference type="GO" id="GO:0003677">
    <property type="term" value="F:DNA binding"/>
    <property type="evidence" value="ECO:0007669"/>
    <property type="project" value="UniProtKB-UniRule"/>
</dbReference>
<keyword evidence="1" id="KW-0238">DNA-binding</keyword>
<comment type="caution">
    <text evidence="3">The sequence shown here is derived from an EMBL/GenBank/DDBJ whole genome shotgun (WGS) entry which is preliminary data.</text>
</comment>
<dbReference type="SUPFAM" id="SSF47095">
    <property type="entry name" value="HMG-box"/>
    <property type="match status" value="1"/>
</dbReference>
<sequence length="173" mass="20667">MFVFQYSEKPEKKKKTSNPFFLFRDNMRKDEPVNIKMTELNHKASIKWKSMSDDEKAPWRKLYEINRDTTNTETTINKDIPTSDVHYIHLGETTYFDPRYICYLCGCLLGTNRENCLDCRYTYVNCQIYDSFFRNFSNNSNNYYPSFVLKDDCYLTKSLEVNDIIEEPVVEDI</sequence>
<name>A0A397SB79_9GLOM</name>
<dbReference type="InterPro" id="IPR009071">
    <property type="entry name" value="HMG_box_dom"/>
</dbReference>
<dbReference type="SMART" id="SM00398">
    <property type="entry name" value="HMG"/>
    <property type="match status" value="1"/>
</dbReference>
<dbReference type="AlphaFoldDB" id="A0A397SB79"/>